<dbReference type="PANTHER" id="PTHR43616:SF5">
    <property type="entry name" value="GLYCEROL DEHYDROGENASE 1"/>
    <property type="match status" value="1"/>
</dbReference>
<keyword evidence="1" id="KW-0963">Cytoplasm</keyword>
<dbReference type="RefSeq" id="WP_190864274.1">
    <property type="nucleotide sequence ID" value="NZ_JACXIY010000025.1"/>
</dbReference>
<accession>A0A927CRL0</accession>
<keyword evidence="4" id="KW-0521">NADP</keyword>
<keyword evidence="7" id="KW-0443">Lipid metabolism</keyword>
<dbReference type="PANTHER" id="PTHR43616">
    <property type="entry name" value="GLYCEROL DEHYDROGENASE"/>
    <property type="match status" value="1"/>
</dbReference>
<evidence type="ECO:0000256" key="4">
    <source>
        <dbReference type="ARBA" id="ARBA00022857"/>
    </source>
</evidence>
<dbReference type="SUPFAM" id="SSF56796">
    <property type="entry name" value="Dehydroquinate synthase-like"/>
    <property type="match status" value="1"/>
</dbReference>
<evidence type="ECO:0000256" key="8">
    <source>
        <dbReference type="ARBA" id="ARBA00023209"/>
    </source>
</evidence>
<name>A0A927CRL0_9BACL</name>
<gene>
    <name evidence="10" type="ORF">IDH41_20330</name>
</gene>
<dbReference type="Gene3D" id="3.40.50.1970">
    <property type="match status" value="1"/>
</dbReference>
<keyword evidence="6" id="KW-0520">NAD</keyword>
<evidence type="ECO:0000256" key="3">
    <source>
        <dbReference type="ARBA" id="ARBA00022723"/>
    </source>
</evidence>
<dbReference type="GO" id="GO:0046872">
    <property type="term" value="F:metal ion binding"/>
    <property type="evidence" value="ECO:0007669"/>
    <property type="project" value="UniProtKB-KW"/>
</dbReference>
<dbReference type="EMBL" id="JACXIY010000025">
    <property type="protein sequence ID" value="MBD2870936.1"/>
    <property type="molecule type" value="Genomic_DNA"/>
</dbReference>
<dbReference type="Pfam" id="PF13685">
    <property type="entry name" value="Fe-ADH_2"/>
    <property type="match status" value="1"/>
</dbReference>
<dbReference type="Gene3D" id="1.20.1090.10">
    <property type="entry name" value="Dehydroquinate synthase-like - alpha domain"/>
    <property type="match status" value="1"/>
</dbReference>
<keyword evidence="3" id="KW-0479">Metal-binding</keyword>
<dbReference type="InterPro" id="IPR032837">
    <property type="entry name" value="G1PDH"/>
</dbReference>
<keyword evidence="9" id="KW-1208">Phospholipid metabolism</keyword>
<keyword evidence="8" id="KW-0594">Phospholipid biosynthesis</keyword>
<evidence type="ECO:0000313" key="10">
    <source>
        <dbReference type="EMBL" id="MBD2870936.1"/>
    </source>
</evidence>
<evidence type="ECO:0000256" key="2">
    <source>
        <dbReference type="ARBA" id="ARBA00022516"/>
    </source>
</evidence>
<evidence type="ECO:0000256" key="6">
    <source>
        <dbReference type="ARBA" id="ARBA00023027"/>
    </source>
</evidence>
<sequence>MRGHVETVYGKIEEQLSRLGDYIVVTTDPAWRLCEPRFRSKPPREVVEIDSLDEDYLNGVYARRLEKEASGKPIIVGVGGGTVLDAAKYFAYRQGTVPVLIPSITSTNAPFTDFISIRRGGGPFGFKVDGYPKKIVVDAALIQMADPRFNRAGYGDLLYMQTTLNDWVISSRSGIGEPLLPEIAGQITGIVNAAIAGASDIGAITEAGIRALMENTRISSELYMANLRLPIGSGSEHLFSWNLELVTKKHLIHGETVALGIVIASFLQARHMADSRHIELRRALDEARVMYEPDRIGVAWEEIERTLRTVEAYNRDVRRFHTVFGKTEWTDDLLQGVRTYIYGEG</sequence>
<dbReference type="Proteomes" id="UP000632125">
    <property type="component" value="Unassembled WGS sequence"/>
</dbReference>
<dbReference type="InterPro" id="IPR016205">
    <property type="entry name" value="Glycerol_DH"/>
</dbReference>
<evidence type="ECO:0000256" key="1">
    <source>
        <dbReference type="ARBA" id="ARBA00022490"/>
    </source>
</evidence>
<dbReference type="GO" id="GO:0016614">
    <property type="term" value="F:oxidoreductase activity, acting on CH-OH group of donors"/>
    <property type="evidence" value="ECO:0007669"/>
    <property type="project" value="InterPro"/>
</dbReference>
<keyword evidence="11" id="KW-1185">Reference proteome</keyword>
<proteinExistence type="predicted"/>
<keyword evidence="2" id="KW-0444">Lipid biosynthesis</keyword>
<evidence type="ECO:0000256" key="7">
    <source>
        <dbReference type="ARBA" id="ARBA00023098"/>
    </source>
</evidence>
<evidence type="ECO:0000256" key="5">
    <source>
        <dbReference type="ARBA" id="ARBA00023002"/>
    </source>
</evidence>
<dbReference type="GO" id="GO:0008654">
    <property type="term" value="P:phospholipid biosynthetic process"/>
    <property type="evidence" value="ECO:0007669"/>
    <property type="project" value="UniProtKB-KW"/>
</dbReference>
<dbReference type="AlphaFoldDB" id="A0A927CRL0"/>
<evidence type="ECO:0000313" key="11">
    <source>
        <dbReference type="Proteomes" id="UP000632125"/>
    </source>
</evidence>
<reference evidence="10" key="1">
    <citation type="submission" date="2020-09" db="EMBL/GenBank/DDBJ databases">
        <title>A novel bacterium of genus Paenibacillus, isolated from South China Sea.</title>
        <authorList>
            <person name="Huang H."/>
            <person name="Mo K."/>
            <person name="Hu Y."/>
        </authorList>
    </citation>
    <scope>NUCLEOTIDE SEQUENCE</scope>
    <source>
        <strain evidence="10">IB182493</strain>
    </source>
</reference>
<organism evidence="10 11">
    <name type="scientific">Paenibacillus arenilitoris</name>
    <dbReference type="NCBI Taxonomy" id="2772299"/>
    <lineage>
        <taxon>Bacteria</taxon>
        <taxon>Bacillati</taxon>
        <taxon>Bacillota</taxon>
        <taxon>Bacilli</taxon>
        <taxon>Bacillales</taxon>
        <taxon>Paenibacillaceae</taxon>
        <taxon>Paenibacillus</taxon>
    </lineage>
</organism>
<protein>
    <submittedName>
        <fullName evidence="10">Iron-containing alcohol dehydrogenase</fullName>
    </submittedName>
</protein>
<keyword evidence="5" id="KW-0560">Oxidoreductase</keyword>
<comment type="caution">
    <text evidence="10">The sequence shown here is derived from an EMBL/GenBank/DDBJ whole genome shotgun (WGS) entry which is preliminary data.</text>
</comment>
<evidence type="ECO:0000256" key="9">
    <source>
        <dbReference type="ARBA" id="ARBA00023264"/>
    </source>
</evidence>